<dbReference type="PANTHER" id="PTHR13789:SF309">
    <property type="entry name" value="PUTATIVE (AFU_ORTHOLOGUE AFUA_6G14510)-RELATED"/>
    <property type="match status" value="1"/>
</dbReference>
<evidence type="ECO:0000256" key="2">
    <source>
        <dbReference type="ARBA" id="ARBA00023033"/>
    </source>
</evidence>
<sequence>MGDSAETVIVGGGIAGLAVAIALRQRGVETVVLEQASELREIGAGFLLGPNGCAVLERLGALAGLRAGHSVSVPRWELRDMKGRLLSALTIPRDGEHSLSTRRSDLQAALLACLPRETVLPGCEVIRGSFASGGVTLTLADGREWLARRVIIADGAHSKIRASFWPGREPHYLGYIGWRGLVDHVPAGWEGGRVCESWGHGRRFGIAPVGGGRTYWYASANVAGPNCRDRVGIDQLREDFAGWHAPVAEILDTMPDAELLQHPISDLIPPRSWQIEEKVVLIGDAAHPLSPNLGQGASMALEDAWELALQWGRPDAMAQFERKRRWRLRKLWALSRWLGTMIQWENPLLCRGRDVQMRVMPDAVATAMMRRFLRHEPGYTA</sequence>
<dbReference type="Proteomes" id="UP001371305">
    <property type="component" value="Unassembled WGS sequence"/>
</dbReference>
<proteinExistence type="predicted"/>
<keyword evidence="2 4" id="KW-0503">Monooxygenase</keyword>
<evidence type="ECO:0000256" key="1">
    <source>
        <dbReference type="ARBA" id="ARBA00023002"/>
    </source>
</evidence>
<dbReference type="Gene3D" id="3.50.50.60">
    <property type="entry name" value="FAD/NAD(P)-binding domain"/>
    <property type="match status" value="1"/>
</dbReference>
<name>A0ABU9B1F0_9BACT</name>
<dbReference type="InterPro" id="IPR002938">
    <property type="entry name" value="FAD-bd"/>
</dbReference>
<protein>
    <submittedName>
        <fullName evidence="4">FAD-dependent monooxygenase</fullName>
    </submittedName>
</protein>
<evidence type="ECO:0000313" key="4">
    <source>
        <dbReference type="EMBL" id="MEK7953603.1"/>
    </source>
</evidence>
<evidence type="ECO:0000313" key="5">
    <source>
        <dbReference type="Proteomes" id="UP001371305"/>
    </source>
</evidence>
<dbReference type="PANTHER" id="PTHR13789">
    <property type="entry name" value="MONOOXYGENASE"/>
    <property type="match status" value="1"/>
</dbReference>
<evidence type="ECO:0000259" key="3">
    <source>
        <dbReference type="Pfam" id="PF01494"/>
    </source>
</evidence>
<dbReference type="Pfam" id="PF01494">
    <property type="entry name" value="FAD_binding_3"/>
    <property type="match status" value="1"/>
</dbReference>
<dbReference type="RefSeq" id="WP_341407369.1">
    <property type="nucleotide sequence ID" value="NZ_JBBUKT010000012.1"/>
</dbReference>
<dbReference type="PRINTS" id="PR00420">
    <property type="entry name" value="RNGMNOXGNASE"/>
</dbReference>
<feature type="domain" description="FAD-binding" evidence="3">
    <location>
        <begin position="271"/>
        <end position="308"/>
    </location>
</feature>
<dbReference type="InterPro" id="IPR050493">
    <property type="entry name" value="FAD-dep_Monooxygenase_BioMet"/>
</dbReference>
<dbReference type="SUPFAM" id="SSF51905">
    <property type="entry name" value="FAD/NAD(P)-binding domain"/>
    <property type="match status" value="1"/>
</dbReference>
<keyword evidence="1" id="KW-0560">Oxidoreductase</keyword>
<dbReference type="EMBL" id="JBBUKT010000012">
    <property type="protein sequence ID" value="MEK7953603.1"/>
    <property type="molecule type" value="Genomic_DNA"/>
</dbReference>
<keyword evidence="5" id="KW-1185">Reference proteome</keyword>
<comment type="caution">
    <text evidence="4">The sequence shown here is derived from an EMBL/GenBank/DDBJ whole genome shotgun (WGS) entry which is preliminary data.</text>
</comment>
<dbReference type="InterPro" id="IPR036188">
    <property type="entry name" value="FAD/NAD-bd_sf"/>
</dbReference>
<dbReference type="GO" id="GO:0004497">
    <property type="term" value="F:monooxygenase activity"/>
    <property type="evidence" value="ECO:0007669"/>
    <property type="project" value="UniProtKB-KW"/>
</dbReference>
<organism evidence="4 5">
    <name type="scientific">Luteolibacter soli</name>
    <dbReference type="NCBI Taxonomy" id="3135280"/>
    <lineage>
        <taxon>Bacteria</taxon>
        <taxon>Pseudomonadati</taxon>
        <taxon>Verrucomicrobiota</taxon>
        <taxon>Verrucomicrobiia</taxon>
        <taxon>Verrucomicrobiales</taxon>
        <taxon>Verrucomicrobiaceae</taxon>
        <taxon>Luteolibacter</taxon>
    </lineage>
</organism>
<reference evidence="4 5" key="1">
    <citation type="submission" date="2024-04" db="EMBL/GenBank/DDBJ databases">
        <title>Luteolibacter sp. isolated from soil.</title>
        <authorList>
            <person name="An J."/>
        </authorList>
    </citation>
    <scope>NUCLEOTIDE SEQUENCE [LARGE SCALE GENOMIC DNA]</scope>
    <source>
        <strain evidence="4 5">Y139</strain>
    </source>
</reference>
<dbReference type="SUPFAM" id="SSF54373">
    <property type="entry name" value="FAD-linked reductases, C-terminal domain"/>
    <property type="match status" value="1"/>
</dbReference>
<dbReference type="Pfam" id="PF13450">
    <property type="entry name" value="NAD_binding_8"/>
    <property type="match status" value="1"/>
</dbReference>
<accession>A0ABU9B1F0</accession>
<gene>
    <name evidence="4" type="ORF">WKV53_24015</name>
</gene>